<dbReference type="EMBL" id="CP136896">
    <property type="protein sequence ID" value="WOL14052.1"/>
    <property type="molecule type" value="Genomic_DNA"/>
</dbReference>
<reference evidence="1 2" key="1">
    <citation type="submission" date="2023-10" db="EMBL/GenBank/DDBJ databases">
        <title>Chromosome-scale genome assembly provides insights into flower coloration mechanisms of Canna indica.</title>
        <authorList>
            <person name="Li C."/>
        </authorList>
    </citation>
    <scope>NUCLEOTIDE SEQUENCE [LARGE SCALE GENOMIC DNA]</scope>
    <source>
        <tissue evidence="1">Flower</tissue>
    </source>
</reference>
<name>A0AAQ3KRZ5_9LILI</name>
<evidence type="ECO:0000313" key="1">
    <source>
        <dbReference type="EMBL" id="WOL14052.1"/>
    </source>
</evidence>
<accession>A0AAQ3KRZ5</accession>
<dbReference type="AlphaFoldDB" id="A0AAQ3KRZ5"/>
<evidence type="ECO:0000313" key="2">
    <source>
        <dbReference type="Proteomes" id="UP001327560"/>
    </source>
</evidence>
<sequence length="204" mass="22628">MKPASSSVNVQLIGLLQELHLPPDEKCLDEYMDESSRIWGACHVCFVLAVEDNRVLAVSSSCNEEHERVPPDGPALGTSMLVAGLQLKQNTTMESCFFEPGYMFSIARMKQRVAGEVDGAIRHPRILASYEPVSLMNHCFCTRRLSLSLVNQLLVLHKHDVDIPADAHDWGHVFKVRFTLAPAVSSSTCSVARVLRLIPSSTRQ</sequence>
<organism evidence="1 2">
    <name type="scientific">Canna indica</name>
    <name type="common">Indian-shot</name>
    <dbReference type="NCBI Taxonomy" id="4628"/>
    <lineage>
        <taxon>Eukaryota</taxon>
        <taxon>Viridiplantae</taxon>
        <taxon>Streptophyta</taxon>
        <taxon>Embryophyta</taxon>
        <taxon>Tracheophyta</taxon>
        <taxon>Spermatophyta</taxon>
        <taxon>Magnoliopsida</taxon>
        <taxon>Liliopsida</taxon>
        <taxon>Zingiberales</taxon>
        <taxon>Cannaceae</taxon>
        <taxon>Canna</taxon>
    </lineage>
</organism>
<dbReference type="Proteomes" id="UP001327560">
    <property type="component" value="Chromosome 7"/>
</dbReference>
<proteinExistence type="predicted"/>
<gene>
    <name evidence="1" type="ORF">Cni_G22832</name>
</gene>
<protein>
    <submittedName>
        <fullName evidence="1">Uncharacterized protein</fullName>
    </submittedName>
</protein>
<keyword evidence="2" id="KW-1185">Reference proteome</keyword>